<accession>A0ACC0ULY0</accession>
<comment type="caution">
    <text evidence="1">The sequence shown here is derived from an EMBL/GenBank/DDBJ whole genome shotgun (WGS) entry which is preliminary data.</text>
</comment>
<sequence length="411" mass="43509">MFRFLSVGRSSAPTSANSSTHSLAPQEIIPGGPPPWPESVSPSHDAPIGTRQRDHAEPEAAGAGAHHQSRVSGHVHVDGSNLDGPGDGLACVSSSSPIAPPPEHQRGLSGRGGTVEPPPANLQPRPSQHQRFATADDDDESSSGRSVGARAHQPRSSDAPRENVLRAAEGSPGGVEEEDAGSSRSVASRHPNHALADGDSRGGGAFANGAPATTRTGEGLQQRDKAAAGGKEESVEGSQHLSASNPFVSRDLDATLARAGGGGAAHKDDGGVDRKLSKIIKSEAKADKAALHVALKELAEIQKLQKASIKEDAASHSRHSRALSGAHKAEMKLLTARTWNERSQASLRAAGEVLEASRKHVRETNEMLREKMEEVERIRIHKQADDRERSIKMRSLVGKERTRLSRILRSE</sequence>
<dbReference type="Proteomes" id="UP001207468">
    <property type="component" value="Unassembled WGS sequence"/>
</dbReference>
<organism evidence="1 2">
    <name type="scientific">Russula earlei</name>
    <dbReference type="NCBI Taxonomy" id="71964"/>
    <lineage>
        <taxon>Eukaryota</taxon>
        <taxon>Fungi</taxon>
        <taxon>Dikarya</taxon>
        <taxon>Basidiomycota</taxon>
        <taxon>Agaricomycotina</taxon>
        <taxon>Agaricomycetes</taxon>
        <taxon>Russulales</taxon>
        <taxon>Russulaceae</taxon>
        <taxon>Russula</taxon>
    </lineage>
</organism>
<name>A0ACC0ULY0_9AGAM</name>
<proteinExistence type="predicted"/>
<gene>
    <name evidence="1" type="ORF">F5148DRAFT_202508</name>
</gene>
<evidence type="ECO:0000313" key="2">
    <source>
        <dbReference type="Proteomes" id="UP001207468"/>
    </source>
</evidence>
<dbReference type="EMBL" id="JAGFNK010000016">
    <property type="protein sequence ID" value="KAI9511832.1"/>
    <property type="molecule type" value="Genomic_DNA"/>
</dbReference>
<evidence type="ECO:0000313" key="1">
    <source>
        <dbReference type="EMBL" id="KAI9511832.1"/>
    </source>
</evidence>
<keyword evidence="2" id="KW-1185">Reference proteome</keyword>
<protein>
    <submittedName>
        <fullName evidence="1">Uncharacterized protein</fullName>
    </submittedName>
</protein>
<reference evidence="1" key="1">
    <citation type="submission" date="2021-03" db="EMBL/GenBank/DDBJ databases">
        <title>Evolutionary priming and transition to the ectomycorrhizal habit in an iconic lineage of mushroom-forming fungi: is preadaptation a requirement?</title>
        <authorList>
            <consortium name="DOE Joint Genome Institute"/>
            <person name="Looney B.P."/>
            <person name="Miyauchi S."/>
            <person name="Morin E."/>
            <person name="Drula E."/>
            <person name="Courty P.E."/>
            <person name="Chicoki N."/>
            <person name="Fauchery L."/>
            <person name="Kohler A."/>
            <person name="Kuo A."/>
            <person name="LaButti K."/>
            <person name="Pangilinan J."/>
            <person name="Lipzen A."/>
            <person name="Riley R."/>
            <person name="Andreopoulos W."/>
            <person name="He G."/>
            <person name="Johnson J."/>
            <person name="Barry K.W."/>
            <person name="Grigoriev I.V."/>
            <person name="Nagy L."/>
            <person name="Hibbett D."/>
            <person name="Henrissat B."/>
            <person name="Matheny P.B."/>
            <person name="Labbe J."/>
            <person name="Martin A.F."/>
        </authorList>
    </citation>
    <scope>NUCLEOTIDE SEQUENCE</scope>
    <source>
        <strain evidence="1">BPL698</strain>
    </source>
</reference>